<dbReference type="AlphaFoldDB" id="A0A268QUA6"/>
<dbReference type="GO" id="GO:0005524">
    <property type="term" value="F:ATP binding"/>
    <property type="evidence" value="ECO:0007669"/>
    <property type="project" value="UniProtKB-UniRule"/>
</dbReference>
<dbReference type="InterPro" id="IPR005479">
    <property type="entry name" value="CPAse_ATP-bd"/>
</dbReference>
<reference evidence="6 7" key="1">
    <citation type="submission" date="2017-07" db="EMBL/GenBank/DDBJ databases">
        <title>Isolation and whole genome analysis of endospore-forming bacteria from heroin.</title>
        <authorList>
            <person name="Kalinowski J."/>
            <person name="Ahrens B."/>
            <person name="Al-Dilaimi A."/>
            <person name="Winkler A."/>
            <person name="Wibberg D."/>
            <person name="Schleenbecker U."/>
            <person name="Ruckert C."/>
            <person name="Wolfel R."/>
            <person name="Grass G."/>
        </authorList>
    </citation>
    <scope>NUCLEOTIDE SEQUENCE [LARGE SCALE GENOMIC DNA]</scope>
    <source>
        <strain evidence="6 7">7523-2</strain>
    </source>
</reference>
<feature type="domain" description="ATP-grasp" evidence="5">
    <location>
        <begin position="20"/>
        <end position="68"/>
    </location>
</feature>
<dbReference type="PANTHER" id="PTHR11405:SF53">
    <property type="entry name" value="CARBAMOYL-PHOSPHATE SYNTHASE [AMMONIA], MITOCHONDRIAL"/>
    <property type="match status" value="1"/>
</dbReference>
<dbReference type="GO" id="GO:0006541">
    <property type="term" value="P:glutamine metabolic process"/>
    <property type="evidence" value="ECO:0007669"/>
    <property type="project" value="TreeGrafter"/>
</dbReference>
<dbReference type="PROSITE" id="PS00866">
    <property type="entry name" value="CPSASE_1"/>
    <property type="match status" value="1"/>
</dbReference>
<accession>A0A268QUA6</accession>
<evidence type="ECO:0000313" key="6">
    <source>
        <dbReference type="EMBL" id="PAF11673.1"/>
    </source>
</evidence>
<name>A0A268QUA6_SHOCL</name>
<evidence type="ECO:0000256" key="1">
    <source>
        <dbReference type="ARBA" id="ARBA00022598"/>
    </source>
</evidence>
<feature type="non-terminal residue" evidence="6">
    <location>
        <position position="70"/>
    </location>
</feature>
<dbReference type="RefSeq" id="WP_143118179.1">
    <property type="nucleotide sequence ID" value="NZ_NPBS01000909.1"/>
</dbReference>
<evidence type="ECO:0000259" key="5">
    <source>
        <dbReference type="PROSITE" id="PS50975"/>
    </source>
</evidence>
<dbReference type="GO" id="GO:0004088">
    <property type="term" value="F:carbamoyl-phosphate synthase (glutamine-hydrolyzing) activity"/>
    <property type="evidence" value="ECO:0007669"/>
    <property type="project" value="TreeGrafter"/>
</dbReference>
<proteinExistence type="predicted"/>
<feature type="non-terminal residue" evidence="6">
    <location>
        <position position="1"/>
    </location>
</feature>
<dbReference type="PANTHER" id="PTHR11405">
    <property type="entry name" value="CARBAMOYLTRANSFERASE FAMILY MEMBER"/>
    <property type="match status" value="1"/>
</dbReference>
<evidence type="ECO:0000313" key="7">
    <source>
        <dbReference type="Proteomes" id="UP000216133"/>
    </source>
</evidence>
<dbReference type="PROSITE" id="PS50975">
    <property type="entry name" value="ATP_GRASP"/>
    <property type="match status" value="1"/>
</dbReference>
<dbReference type="Proteomes" id="UP000216133">
    <property type="component" value="Unassembled WGS sequence"/>
</dbReference>
<evidence type="ECO:0000256" key="4">
    <source>
        <dbReference type="PROSITE-ProRule" id="PRU00409"/>
    </source>
</evidence>
<dbReference type="GO" id="GO:0005737">
    <property type="term" value="C:cytoplasm"/>
    <property type="evidence" value="ECO:0007669"/>
    <property type="project" value="TreeGrafter"/>
</dbReference>
<dbReference type="EMBL" id="NPBS01000909">
    <property type="protein sequence ID" value="PAF11673.1"/>
    <property type="molecule type" value="Genomic_DNA"/>
</dbReference>
<keyword evidence="2 4" id="KW-0547">Nucleotide-binding</keyword>
<dbReference type="Gene3D" id="3.30.1490.20">
    <property type="entry name" value="ATP-grasp fold, A domain"/>
    <property type="match status" value="1"/>
</dbReference>
<dbReference type="InterPro" id="IPR013815">
    <property type="entry name" value="ATP_grasp_subdomain_1"/>
</dbReference>
<gene>
    <name evidence="6" type="ORF">CHH61_26040</name>
</gene>
<evidence type="ECO:0000256" key="3">
    <source>
        <dbReference type="ARBA" id="ARBA00022840"/>
    </source>
</evidence>
<dbReference type="Pfam" id="PF02786">
    <property type="entry name" value="CPSase_L_D2"/>
    <property type="match status" value="1"/>
</dbReference>
<protein>
    <recommendedName>
        <fullName evidence="5">ATP-grasp domain-containing protein</fullName>
    </recommendedName>
</protein>
<dbReference type="InterPro" id="IPR011761">
    <property type="entry name" value="ATP-grasp"/>
</dbReference>
<dbReference type="Gene3D" id="3.30.470.20">
    <property type="entry name" value="ATP-grasp fold, B domain"/>
    <property type="match status" value="1"/>
</dbReference>
<keyword evidence="3 4" id="KW-0067">ATP-binding</keyword>
<evidence type="ECO:0000256" key="2">
    <source>
        <dbReference type="ARBA" id="ARBA00022741"/>
    </source>
</evidence>
<comment type="caution">
    <text evidence="6">The sequence shown here is derived from an EMBL/GenBank/DDBJ whole genome shotgun (WGS) entry which is preliminary data.</text>
</comment>
<keyword evidence="1" id="KW-0436">Ligase</keyword>
<dbReference type="GO" id="GO:0046872">
    <property type="term" value="F:metal ion binding"/>
    <property type="evidence" value="ECO:0007669"/>
    <property type="project" value="InterPro"/>
</dbReference>
<organism evidence="6 7">
    <name type="scientific">Shouchella clausii</name>
    <name type="common">Alkalihalobacillus clausii</name>
    <dbReference type="NCBI Taxonomy" id="79880"/>
    <lineage>
        <taxon>Bacteria</taxon>
        <taxon>Bacillati</taxon>
        <taxon>Bacillota</taxon>
        <taxon>Bacilli</taxon>
        <taxon>Bacillales</taxon>
        <taxon>Bacillaceae</taxon>
        <taxon>Shouchella</taxon>
    </lineage>
</organism>
<dbReference type="SUPFAM" id="SSF56059">
    <property type="entry name" value="Glutathione synthetase ATP-binding domain-like"/>
    <property type="match status" value="1"/>
</dbReference>
<sequence>KLLGSSIESIKKGEDREAFRKLMNELNEPVPESIIVHEVEEAIQFAHDIGFPIIVRPAYTLGGTGGGIAG</sequence>